<evidence type="ECO:0000259" key="3">
    <source>
        <dbReference type="SMART" id="SM00900"/>
    </source>
</evidence>
<proteinExistence type="predicted"/>
<protein>
    <submittedName>
        <fullName evidence="4">FMN-binding protein</fullName>
    </submittedName>
</protein>
<dbReference type="Proteomes" id="UP000642748">
    <property type="component" value="Unassembled WGS sequence"/>
</dbReference>
<evidence type="ECO:0000256" key="2">
    <source>
        <dbReference type="SAM" id="Phobius"/>
    </source>
</evidence>
<feature type="transmembrane region" description="Helical" evidence="2">
    <location>
        <begin position="7"/>
        <end position="24"/>
    </location>
</feature>
<keyword evidence="2" id="KW-0472">Membrane</keyword>
<feature type="region of interest" description="Disordered" evidence="1">
    <location>
        <begin position="30"/>
        <end position="97"/>
    </location>
</feature>
<dbReference type="EMBL" id="BONZ01000043">
    <property type="protein sequence ID" value="GIH16516.1"/>
    <property type="molecule type" value="Genomic_DNA"/>
</dbReference>
<name>A0A8J3QU42_9ACTN</name>
<keyword evidence="2" id="KW-0812">Transmembrane</keyword>
<dbReference type="AlphaFoldDB" id="A0A8J3QU42"/>
<reference evidence="4" key="1">
    <citation type="submission" date="2021-01" db="EMBL/GenBank/DDBJ databases">
        <title>Whole genome shotgun sequence of Rugosimonospora africana NBRC 104875.</title>
        <authorList>
            <person name="Komaki H."/>
            <person name="Tamura T."/>
        </authorList>
    </citation>
    <scope>NUCLEOTIDE SEQUENCE</scope>
    <source>
        <strain evidence="4">NBRC 104875</strain>
    </source>
</reference>
<accession>A0A8J3QU42</accession>
<dbReference type="GO" id="GO:0016020">
    <property type="term" value="C:membrane"/>
    <property type="evidence" value="ECO:0007669"/>
    <property type="project" value="InterPro"/>
</dbReference>
<comment type="caution">
    <text evidence="4">The sequence shown here is derived from an EMBL/GenBank/DDBJ whole genome shotgun (WGS) entry which is preliminary data.</text>
</comment>
<feature type="compositionally biased region" description="Pro residues" evidence="1">
    <location>
        <begin position="81"/>
        <end position="91"/>
    </location>
</feature>
<dbReference type="GO" id="GO:0010181">
    <property type="term" value="F:FMN binding"/>
    <property type="evidence" value="ECO:0007669"/>
    <property type="project" value="InterPro"/>
</dbReference>
<gene>
    <name evidence="4" type="ORF">Raf01_46880</name>
</gene>
<dbReference type="Gene3D" id="3.90.1010.20">
    <property type="match status" value="1"/>
</dbReference>
<dbReference type="Pfam" id="PF04205">
    <property type="entry name" value="FMN_bind"/>
    <property type="match status" value="1"/>
</dbReference>
<dbReference type="InterPro" id="IPR007329">
    <property type="entry name" value="FMN-bd"/>
</dbReference>
<keyword evidence="5" id="KW-1185">Reference proteome</keyword>
<evidence type="ECO:0000256" key="1">
    <source>
        <dbReference type="SAM" id="MobiDB-lite"/>
    </source>
</evidence>
<feature type="compositionally biased region" description="Polar residues" evidence="1">
    <location>
        <begin position="49"/>
        <end position="58"/>
    </location>
</feature>
<evidence type="ECO:0000313" key="4">
    <source>
        <dbReference type="EMBL" id="GIH16516.1"/>
    </source>
</evidence>
<sequence length="186" mass="18935">MRDMRRITLWLVATVVVVVLLFSYKTSLNPGNSARPGAEGSNPPGIVSGPTNAPTGQAPTGDAPLLGQAPAGQPVPASPSANPPSANPPSAAPETVANGTVSQTVWGPVQVQVTIAAGKIADVIALQVPSQSSRDQEINSYAVPRLRQEVLTAQSAHIDAVSGATITSDGYVQSLQAALDAAHFGE</sequence>
<organism evidence="4 5">
    <name type="scientific">Rugosimonospora africana</name>
    <dbReference type="NCBI Taxonomy" id="556532"/>
    <lineage>
        <taxon>Bacteria</taxon>
        <taxon>Bacillati</taxon>
        <taxon>Actinomycetota</taxon>
        <taxon>Actinomycetes</taxon>
        <taxon>Micromonosporales</taxon>
        <taxon>Micromonosporaceae</taxon>
        <taxon>Rugosimonospora</taxon>
    </lineage>
</organism>
<dbReference type="SMART" id="SM00900">
    <property type="entry name" value="FMN_bind"/>
    <property type="match status" value="1"/>
</dbReference>
<feature type="domain" description="FMN-binding" evidence="3">
    <location>
        <begin position="104"/>
        <end position="182"/>
    </location>
</feature>
<keyword evidence="2" id="KW-1133">Transmembrane helix</keyword>
<evidence type="ECO:0000313" key="5">
    <source>
        <dbReference type="Proteomes" id="UP000642748"/>
    </source>
</evidence>